<sequence length="425" mass="48459">MKDLCGTRVRKDDDGYHVFHITDSTPKDPDEAMQAWWPNLTYSVKVWDNSRAASEFHGGWSFALELGQGALHFALQGPDGSNHEANSFGESRLGADNTKMGSELEEAVRRLDQANKELNKVWGDLADSQSQIKEQKVDRRKADNDLLKMMRENKTLKTELPSKSIANYKQSVGFEWGLRRMGQLSYEYGYWSPGSVPWVSLGVWWLLGSIDETPVDRYLADPNISQEFHGTVECRHHGHQLVERWSANYSVVCRREVDHHKDNHQRVGTRLLANYHWKGCRPERTPCVYHYSLDLGVGNAYGDNQGIVIMWIFFPLGSKADLGIEVSAFFDIVVIFSIEMIISSSVYIFGACLDWIRGSQESLPRIWRKIFVRVELRGVVGGLDRLKSDPSTLLLEGLEVDPWDCSIQGRFYYSHFSTIRVSAAM</sequence>
<gene>
    <name evidence="2" type="ORF">B296_00039570</name>
</gene>
<reference evidence="2 3" key="1">
    <citation type="journal article" date="2014" name="Agronomy (Basel)">
        <title>A Draft Genome Sequence for Ensete ventricosum, the Drought-Tolerant Tree Against Hunger.</title>
        <authorList>
            <person name="Harrison J."/>
            <person name="Moore K.A."/>
            <person name="Paszkiewicz K."/>
            <person name="Jones T."/>
            <person name="Grant M."/>
            <person name="Ambacheew D."/>
            <person name="Muzemil S."/>
            <person name="Studholme D.J."/>
        </authorList>
    </citation>
    <scope>NUCLEOTIDE SEQUENCE [LARGE SCALE GENOMIC DNA]</scope>
</reference>
<keyword evidence="1" id="KW-0175">Coiled coil</keyword>
<protein>
    <submittedName>
        <fullName evidence="2">Uncharacterized protein</fullName>
    </submittedName>
</protein>
<dbReference type="EMBL" id="AMZH03005153">
    <property type="protein sequence ID" value="RRT67134.1"/>
    <property type="molecule type" value="Genomic_DNA"/>
</dbReference>
<name>A0A426ZTE5_ENSVE</name>
<proteinExistence type="predicted"/>
<dbReference type="AlphaFoldDB" id="A0A426ZTE5"/>
<evidence type="ECO:0000313" key="3">
    <source>
        <dbReference type="Proteomes" id="UP000287651"/>
    </source>
</evidence>
<feature type="coiled-coil region" evidence="1">
    <location>
        <begin position="97"/>
        <end position="159"/>
    </location>
</feature>
<comment type="caution">
    <text evidence="2">The sequence shown here is derived from an EMBL/GenBank/DDBJ whole genome shotgun (WGS) entry which is preliminary data.</text>
</comment>
<accession>A0A426ZTE5</accession>
<evidence type="ECO:0000256" key="1">
    <source>
        <dbReference type="SAM" id="Coils"/>
    </source>
</evidence>
<organism evidence="2 3">
    <name type="scientific">Ensete ventricosum</name>
    <name type="common">Abyssinian banana</name>
    <name type="synonym">Musa ensete</name>
    <dbReference type="NCBI Taxonomy" id="4639"/>
    <lineage>
        <taxon>Eukaryota</taxon>
        <taxon>Viridiplantae</taxon>
        <taxon>Streptophyta</taxon>
        <taxon>Embryophyta</taxon>
        <taxon>Tracheophyta</taxon>
        <taxon>Spermatophyta</taxon>
        <taxon>Magnoliopsida</taxon>
        <taxon>Liliopsida</taxon>
        <taxon>Zingiberales</taxon>
        <taxon>Musaceae</taxon>
        <taxon>Ensete</taxon>
    </lineage>
</organism>
<evidence type="ECO:0000313" key="2">
    <source>
        <dbReference type="EMBL" id="RRT67134.1"/>
    </source>
</evidence>
<dbReference type="Proteomes" id="UP000287651">
    <property type="component" value="Unassembled WGS sequence"/>
</dbReference>